<dbReference type="RefSeq" id="WP_093228641.1">
    <property type="nucleotide sequence ID" value="NZ_FORR01000003.1"/>
</dbReference>
<proteinExistence type="inferred from homology"/>
<accession>A0A1I3MXA4</accession>
<reference evidence="7 8" key="1">
    <citation type="submission" date="2016-10" db="EMBL/GenBank/DDBJ databases">
        <authorList>
            <person name="de Groot N.N."/>
        </authorList>
    </citation>
    <scope>NUCLEOTIDE SEQUENCE [LARGE SCALE GENOMIC DNA]</scope>
    <source>
        <strain evidence="7 8">DSM 44778</strain>
    </source>
</reference>
<protein>
    <submittedName>
        <fullName evidence="7">Cell division protein FtsI/penicillin-binding protein 2</fullName>
    </submittedName>
</protein>
<keyword evidence="7" id="KW-0131">Cell cycle</keyword>
<dbReference type="InterPro" id="IPR001460">
    <property type="entry name" value="PCN-bd_Tpept"/>
</dbReference>
<dbReference type="InterPro" id="IPR005311">
    <property type="entry name" value="PBP_dimer"/>
</dbReference>
<feature type="domain" description="Penicillin-binding protein dimerisation" evidence="6">
    <location>
        <begin position="56"/>
        <end position="226"/>
    </location>
</feature>
<keyword evidence="4" id="KW-0812">Transmembrane</keyword>
<evidence type="ECO:0000259" key="5">
    <source>
        <dbReference type="Pfam" id="PF00905"/>
    </source>
</evidence>
<comment type="subcellular location">
    <subcellularLocation>
        <location evidence="1">Membrane</location>
    </subcellularLocation>
</comment>
<evidence type="ECO:0000313" key="7">
    <source>
        <dbReference type="EMBL" id="SFJ01607.1"/>
    </source>
</evidence>
<evidence type="ECO:0000313" key="8">
    <source>
        <dbReference type="Proteomes" id="UP000199545"/>
    </source>
</evidence>
<dbReference type="InterPro" id="IPR012338">
    <property type="entry name" value="Beta-lactam/transpept-like"/>
</dbReference>
<name>A0A1I3MXA4_9BACL</name>
<keyword evidence="3 4" id="KW-0472">Membrane</keyword>
<dbReference type="GO" id="GO:0005886">
    <property type="term" value="C:plasma membrane"/>
    <property type="evidence" value="ECO:0007669"/>
    <property type="project" value="TreeGrafter"/>
</dbReference>
<gene>
    <name evidence="7" type="ORF">SAMN05421852_103241</name>
</gene>
<keyword evidence="4" id="KW-1133">Transmembrane helix</keyword>
<evidence type="ECO:0000256" key="4">
    <source>
        <dbReference type="SAM" id="Phobius"/>
    </source>
</evidence>
<dbReference type="PANTHER" id="PTHR30627">
    <property type="entry name" value="PEPTIDOGLYCAN D,D-TRANSPEPTIDASE"/>
    <property type="match status" value="1"/>
</dbReference>
<dbReference type="Pfam" id="PF03717">
    <property type="entry name" value="PBP_dimer"/>
    <property type="match status" value="1"/>
</dbReference>
<dbReference type="GO" id="GO:0071555">
    <property type="term" value="P:cell wall organization"/>
    <property type="evidence" value="ECO:0007669"/>
    <property type="project" value="TreeGrafter"/>
</dbReference>
<evidence type="ECO:0000256" key="1">
    <source>
        <dbReference type="ARBA" id="ARBA00004370"/>
    </source>
</evidence>
<dbReference type="OrthoDB" id="2985542at2"/>
<dbReference type="InterPro" id="IPR036138">
    <property type="entry name" value="PBP_dimer_sf"/>
</dbReference>
<feature type="domain" description="Penicillin-binding protein transpeptidase" evidence="5">
    <location>
        <begin position="271"/>
        <end position="582"/>
    </location>
</feature>
<dbReference type="Gene3D" id="3.90.1310.10">
    <property type="entry name" value="Penicillin-binding protein 2a (Domain 2)"/>
    <property type="match status" value="1"/>
</dbReference>
<evidence type="ECO:0000259" key="6">
    <source>
        <dbReference type="Pfam" id="PF03717"/>
    </source>
</evidence>
<dbReference type="GO" id="GO:0051301">
    <property type="term" value="P:cell division"/>
    <property type="evidence" value="ECO:0007669"/>
    <property type="project" value="UniProtKB-KW"/>
</dbReference>
<dbReference type="SUPFAM" id="SSF56519">
    <property type="entry name" value="Penicillin binding protein dimerisation domain"/>
    <property type="match status" value="1"/>
</dbReference>
<dbReference type="EMBL" id="FORR01000003">
    <property type="protein sequence ID" value="SFJ01607.1"/>
    <property type="molecule type" value="Genomic_DNA"/>
</dbReference>
<dbReference type="STRING" id="46223.SAMN05421852_103241"/>
<dbReference type="SUPFAM" id="SSF56601">
    <property type="entry name" value="beta-lactamase/transpeptidase-like"/>
    <property type="match status" value="1"/>
</dbReference>
<sequence length="597" mass="67045">MCRRGQWITASLIIGLSVIIVRLFMIQVVSTRAFSSTELDLIQKANEIHQKEILIDSGRGAIVDRKGQHFVGEVNLHLLVFPQSEQQMKLKEDQFTKLAKFIQYPPMLLQRELTRLTKPTILTTPDRKELVLNSIQKAAIEELRIPGIFVIESDQRMAENKVAQQVIGRIGQSPQITSKRYQEEMQSGKYTLESRIGITGLEAAFEPFLHSEAERVLRYTTDGRGKALIGAQVRLKEKKSTDPPYVVVTTLDKELQAKIDQILAEEQVDEGAVVVQEIQTGKVLAMSSRPSGKNNVQDKNPWDNRAIMEATPGSIFKTVIAIAALEEEIVRPDTVFHCQGHLEKYKLKDEREQGHGKITFAEAYAKSCNIVFGQVAEKLGGEKIEAYARRLGLGQEIIWSGKLFKEGSFRQLPQEQTGVIFASEELKKDAGAVVQAGIGQRDVKITPLQAANLITALFHRGKTLSPRIVTELRDQNGQVLVSFPNKYLPYSQLLKASTIREMQKMMRMVVKDGTATALMKTKWPVAGKTGTAQVGVENNLYHKWMVGFGPFSHPKYSVAVMIRSVKSSDDARAKKIFQKVMDEIFLLESQNNNDRNK</sequence>
<dbReference type="Proteomes" id="UP000199545">
    <property type="component" value="Unassembled WGS sequence"/>
</dbReference>
<dbReference type="Gene3D" id="3.40.710.10">
    <property type="entry name" value="DD-peptidase/beta-lactamase superfamily"/>
    <property type="match status" value="1"/>
</dbReference>
<dbReference type="Pfam" id="PF00905">
    <property type="entry name" value="Transpeptidase"/>
    <property type="match status" value="1"/>
</dbReference>
<feature type="transmembrane region" description="Helical" evidence="4">
    <location>
        <begin position="7"/>
        <end position="25"/>
    </location>
</feature>
<keyword evidence="7" id="KW-0132">Cell division</keyword>
<keyword evidence="8" id="KW-1185">Reference proteome</keyword>
<comment type="similarity">
    <text evidence="2">Belongs to the transpeptidase family.</text>
</comment>
<dbReference type="GO" id="GO:0071972">
    <property type="term" value="F:peptidoglycan L,D-transpeptidase activity"/>
    <property type="evidence" value="ECO:0007669"/>
    <property type="project" value="TreeGrafter"/>
</dbReference>
<dbReference type="InterPro" id="IPR050515">
    <property type="entry name" value="Beta-lactam/transpept"/>
</dbReference>
<dbReference type="PANTHER" id="PTHR30627:SF24">
    <property type="entry name" value="PENICILLIN-BINDING PROTEIN 4B"/>
    <property type="match status" value="1"/>
</dbReference>
<organism evidence="7 8">
    <name type="scientific">Thermoflavimicrobium dichotomicum</name>
    <dbReference type="NCBI Taxonomy" id="46223"/>
    <lineage>
        <taxon>Bacteria</taxon>
        <taxon>Bacillati</taxon>
        <taxon>Bacillota</taxon>
        <taxon>Bacilli</taxon>
        <taxon>Bacillales</taxon>
        <taxon>Thermoactinomycetaceae</taxon>
        <taxon>Thermoflavimicrobium</taxon>
    </lineage>
</organism>
<dbReference type="GO" id="GO:0008658">
    <property type="term" value="F:penicillin binding"/>
    <property type="evidence" value="ECO:0007669"/>
    <property type="project" value="InterPro"/>
</dbReference>
<dbReference type="AlphaFoldDB" id="A0A1I3MXA4"/>
<evidence type="ECO:0000256" key="3">
    <source>
        <dbReference type="ARBA" id="ARBA00023136"/>
    </source>
</evidence>
<evidence type="ECO:0000256" key="2">
    <source>
        <dbReference type="ARBA" id="ARBA00007171"/>
    </source>
</evidence>